<evidence type="ECO:0000313" key="3">
    <source>
        <dbReference type="Proteomes" id="UP000322918"/>
    </source>
</evidence>
<dbReference type="EMBL" id="VWNE01000020">
    <property type="protein sequence ID" value="KAA8481922.1"/>
    <property type="molecule type" value="Genomic_DNA"/>
</dbReference>
<name>A0A5M9H4R5_9SPHI</name>
<dbReference type="RefSeq" id="WP_141816202.1">
    <property type="nucleotide sequence ID" value="NZ_VFPL01000001.1"/>
</dbReference>
<feature type="compositionally biased region" description="Basic and acidic residues" evidence="1">
    <location>
        <begin position="9"/>
        <end position="21"/>
    </location>
</feature>
<accession>A0A5M9H4R5</accession>
<dbReference type="OrthoDB" id="771036at2"/>
<sequence length="73" mass="8532">MSDINNQSDKPEKLYPKDSERKHIKHPEDDEEAVLKPEDREYNEEEANFRSPAKTKEESEQPVNPVKTPPKDV</sequence>
<organism evidence="2 3">
    <name type="scientific">Arcticibacter tournemirensis</name>
    <dbReference type="NCBI Taxonomy" id="699437"/>
    <lineage>
        <taxon>Bacteria</taxon>
        <taxon>Pseudomonadati</taxon>
        <taxon>Bacteroidota</taxon>
        <taxon>Sphingobacteriia</taxon>
        <taxon>Sphingobacteriales</taxon>
        <taxon>Sphingobacteriaceae</taxon>
        <taxon>Arcticibacter</taxon>
    </lineage>
</organism>
<keyword evidence="3" id="KW-1185">Reference proteome</keyword>
<protein>
    <submittedName>
        <fullName evidence="2">Uncharacterized protein</fullName>
    </submittedName>
</protein>
<feature type="region of interest" description="Disordered" evidence="1">
    <location>
        <begin position="1"/>
        <end position="73"/>
    </location>
</feature>
<gene>
    <name evidence="2" type="ORF">F1649_13490</name>
</gene>
<dbReference type="AlphaFoldDB" id="A0A5M9H4R5"/>
<reference evidence="2 3" key="1">
    <citation type="submission" date="2019-09" db="EMBL/GenBank/DDBJ databases">
        <title>Pararcticibacter amylolyticus gen. nov., sp. nov., isolated from a rottenly hemp rope, and reclassification of Pedobacter tournemirensis as Pararcticibacter tournemirensis comb. nov.</title>
        <authorList>
            <person name="Cai Y."/>
        </authorList>
    </citation>
    <scope>NUCLEOTIDE SEQUENCE [LARGE SCALE GENOMIC DNA]</scope>
    <source>
        <strain evidence="2 3">TF5-37.2-LB10</strain>
    </source>
</reference>
<dbReference type="Proteomes" id="UP000322918">
    <property type="component" value="Unassembled WGS sequence"/>
</dbReference>
<proteinExistence type="predicted"/>
<evidence type="ECO:0000256" key="1">
    <source>
        <dbReference type="SAM" id="MobiDB-lite"/>
    </source>
</evidence>
<comment type="caution">
    <text evidence="2">The sequence shown here is derived from an EMBL/GenBank/DDBJ whole genome shotgun (WGS) entry which is preliminary data.</text>
</comment>
<evidence type="ECO:0000313" key="2">
    <source>
        <dbReference type="EMBL" id="KAA8481922.1"/>
    </source>
</evidence>